<dbReference type="PANTHER" id="PTHR21137:SF43">
    <property type="entry name" value="ODORANT RECEPTOR 47A-RELATED"/>
    <property type="match status" value="1"/>
</dbReference>
<organism evidence="10 11">
    <name type="scientific">Anopheles farauti</name>
    <dbReference type="NCBI Taxonomy" id="69004"/>
    <lineage>
        <taxon>Eukaryota</taxon>
        <taxon>Metazoa</taxon>
        <taxon>Ecdysozoa</taxon>
        <taxon>Arthropoda</taxon>
        <taxon>Hexapoda</taxon>
        <taxon>Insecta</taxon>
        <taxon>Pterygota</taxon>
        <taxon>Neoptera</taxon>
        <taxon>Endopterygota</taxon>
        <taxon>Diptera</taxon>
        <taxon>Nematocera</taxon>
        <taxon>Culicoidea</taxon>
        <taxon>Culicidae</taxon>
        <taxon>Anophelinae</taxon>
        <taxon>Anopheles</taxon>
    </lineage>
</organism>
<keyword evidence="11" id="KW-1185">Reference proteome</keyword>
<accession>A0A182Q581</accession>
<reference evidence="10" key="2">
    <citation type="submission" date="2020-05" db="UniProtKB">
        <authorList>
            <consortium name="EnsemblMetazoa"/>
        </authorList>
    </citation>
    <scope>IDENTIFICATION</scope>
    <source>
        <strain evidence="10">FAR1</strain>
    </source>
</reference>
<feature type="transmembrane region" description="Helical" evidence="9">
    <location>
        <begin position="73"/>
        <end position="90"/>
    </location>
</feature>
<dbReference type="GO" id="GO:0004984">
    <property type="term" value="F:olfactory receptor activity"/>
    <property type="evidence" value="ECO:0007669"/>
    <property type="project" value="InterPro"/>
</dbReference>
<reference evidence="11" key="1">
    <citation type="submission" date="2014-01" db="EMBL/GenBank/DDBJ databases">
        <title>The Genome Sequence of Anopheles farauti FAR1 (V2).</title>
        <authorList>
            <consortium name="The Broad Institute Genomics Platform"/>
            <person name="Neafsey D.E."/>
            <person name="Besansky N."/>
            <person name="Howell P."/>
            <person name="Walton C."/>
            <person name="Young S.K."/>
            <person name="Zeng Q."/>
            <person name="Gargeya S."/>
            <person name="Fitzgerald M."/>
            <person name="Haas B."/>
            <person name="Abouelleil A."/>
            <person name="Allen A.W."/>
            <person name="Alvarado L."/>
            <person name="Arachchi H.M."/>
            <person name="Berlin A.M."/>
            <person name="Chapman S.B."/>
            <person name="Gainer-Dewar J."/>
            <person name="Goldberg J."/>
            <person name="Griggs A."/>
            <person name="Gujja S."/>
            <person name="Hansen M."/>
            <person name="Howarth C."/>
            <person name="Imamovic A."/>
            <person name="Ireland A."/>
            <person name="Larimer J."/>
            <person name="McCowan C."/>
            <person name="Murphy C."/>
            <person name="Pearson M."/>
            <person name="Poon T.W."/>
            <person name="Priest M."/>
            <person name="Roberts A."/>
            <person name="Saif S."/>
            <person name="Shea T."/>
            <person name="Sisk P."/>
            <person name="Sykes S."/>
            <person name="Wortman J."/>
            <person name="Nusbaum C."/>
            <person name="Birren B."/>
        </authorList>
    </citation>
    <scope>NUCLEOTIDE SEQUENCE [LARGE SCALE GENOMIC DNA]</scope>
    <source>
        <strain evidence="11">FAR1</strain>
    </source>
</reference>
<dbReference type="VEuPathDB" id="VectorBase:AFAF003308"/>
<dbReference type="PANTHER" id="PTHR21137">
    <property type="entry name" value="ODORANT RECEPTOR"/>
    <property type="match status" value="1"/>
</dbReference>
<dbReference type="Pfam" id="PF02949">
    <property type="entry name" value="7tm_6"/>
    <property type="match status" value="1"/>
</dbReference>
<evidence type="ECO:0000256" key="6">
    <source>
        <dbReference type="ARBA" id="ARBA00023136"/>
    </source>
</evidence>
<evidence type="ECO:0000256" key="3">
    <source>
        <dbReference type="ARBA" id="ARBA00022692"/>
    </source>
</evidence>
<proteinExistence type="predicted"/>
<dbReference type="GO" id="GO:0007165">
    <property type="term" value="P:signal transduction"/>
    <property type="evidence" value="ECO:0007669"/>
    <property type="project" value="UniProtKB-KW"/>
</dbReference>
<feature type="transmembrane region" description="Helical" evidence="9">
    <location>
        <begin position="96"/>
        <end position="119"/>
    </location>
</feature>
<dbReference type="GO" id="GO:0005886">
    <property type="term" value="C:plasma membrane"/>
    <property type="evidence" value="ECO:0007669"/>
    <property type="project" value="TreeGrafter"/>
</dbReference>
<evidence type="ECO:0000256" key="8">
    <source>
        <dbReference type="ARBA" id="ARBA00023224"/>
    </source>
</evidence>
<evidence type="ECO:0000256" key="2">
    <source>
        <dbReference type="ARBA" id="ARBA00022606"/>
    </source>
</evidence>
<comment type="subcellular location">
    <subcellularLocation>
        <location evidence="1">Membrane</location>
        <topology evidence="1">Multi-pass membrane protein</topology>
    </subcellularLocation>
</comment>
<keyword evidence="5 9" id="KW-1133">Transmembrane helix</keyword>
<keyword evidence="8" id="KW-0807">Transducer</keyword>
<dbReference type="GO" id="GO:0005549">
    <property type="term" value="F:odorant binding"/>
    <property type="evidence" value="ECO:0007669"/>
    <property type="project" value="InterPro"/>
</dbReference>
<evidence type="ECO:0000256" key="7">
    <source>
        <dbReference type="ARBA" id="ARBA00023170"/>
    </source>
</evidence>
<feature type="transmembrane region" description="Helical" evidence="9">
    <location>
        <begin position="18"/>
        <end position="36"/>
    </location>
</feature>
<evidence type="ECO:0000313" key="11">
    <source>
        <dbReference type="Proteomes" id="UP000075886"/>
    </source>
</evidence>
<evidence type="ECO:0000313" key="10">
    <source>
        <dbReference type="EnsemblMetazoa" id="AFAF003308-PA"/>
    </source>
</evidence>
<dbReference type="EMBL" id="AXCN02000977">
    <property type="status" value="NOT_ANNOTATED_CDS"/>
    <property type="molecule type" value="Genomic_DNA"/>
</dbReference>
<dbReference type="InterPro" id="IPR004117">
    <property type="entry name" value="7tm6_olfct_rcpt"/>
</dbReference>
<dbReference type="Proteomes" id="UP000075886">
    <property type="component" value="Unassembled WGS sequence"/>
</dbReference>
<dbReference type="STRING" id="69004.A0A182Q581"/>
<evidence type="ECO:0000256" key="5">
    <source>
        <dbReference type="ARBA" id="ARBA00022989"/>
    </source>
</evidence>
<dbReference type="EnsemblMetazoa" id="AFAF003308-RA">
    <property type="protein sequence ID" value="AFAF003308-PA"/>
    <property type="gene ID" value="AFAF003308"/>
</dbReference>
<dbReference type="AlphaFoldDB" id="A0A182Q581"/>
<evidence type="ECO:0008006" key="12">
    <source>
        <dbReference type="Google" id="ProtNLM"/>
    </source>
</evidence>
<feature type="transmembrane region" description="Helical" evidence="9">
    <location>
        <begin position="209"/>
        <end position="228"/>
    </location>
</feature>
<evidence type="ECO:0000256" key="1">
    <source>
        <dbReference type="ARBA" id="ARBA00004141"/>
    </source>
</evidence>
<name>A0A182Q581_9DIPT</name>
<keyword evidence="2" id="KW-0716">Sensory transduction</keyword>
<sequence>MYLIQNLESDLMVTCEEIMLLQVCIIVVLKLNLFMSHRDQMYALVRAFQNTQKCVKPHEFPRFVKCNRIHAKLIKLYVIGTTIVAILFPYDYQQPVVFALSLVYNIDTMGMTMFISVTVDTCYSEMANNLAIHFDLVRQRYEQLDLSVEPVLAVQQLVEVISYHSEVLDLAQKMVRLFQQLVFYLLLLISTILCVLGYEFVMYSNIYKALQVLMMASVMVGQAVIYTYNGSIIRERILSSSGSYITMLMSLESDN</sequence>
<keyword evidence="4" id="KW-0552">Olfaction</keyword>
<keyword evidence="7" id="KW-0675">Receptor</keyword>
<evidence type="ECO:0000256" key="9">
    <source>
        <dbReference type="SAM" id="Phobius"/>
    </source>
</evidence>
<protein>
    <recommendedName>
        <fullName evidence="12">Odorant receptor</fullName>
    </recommendedName>
</protein>
<keyword evidence="3 9" id="KW-0812">Transmembrane</keyword>
<keyword evidence="6 9" id="KW-0472">Membrane</keyword>
<evidence type="ECO:0000256" key="4">
    <source>
        <dbReference type="ARBA" id="ARBA00022725"/>
    </source>
</evidence>
<feature type="transmembrane region" description="Helical" evidence="9">
    <location>
        <begin position="181"/>
        <end position="203"/>
    </location>
</feature>